<gene>
    <name evidence="2" type="ORF">IEQ34_022403</name>
</gene>
<comment type="caution">
    <text evidence="2">The sequence shown here is derived from an EMBL/GenBank/DDBJ whole genome shotgun (WGS) entry which is preliminary data.</text>
</comment>
<accession>A0AAV7FYR2</accession>
<organism evidence="2 3">
    <name type="scientific">Dendrobium chrysotoxum</name>
    <name type="common">Orchid</name>
    <dbReference type="NCBI Taxonomy" id="161865"/>
    <lineage>
        <taxon>Eukaryota</taxon>
        <taxon>Viridiplantae</taxon>
        <taxon>Streptophyta</taxon>
        <taxon>Embryophyta</taxon>
        <taxon>Tracheophyta</taxon>
        <taxon>Spermatophyta</taxon>
        <taxon>Magnoliopsida</taxon>
        <taxon>Liliopsida</taxon>
        <taxon>Asparagales</taxon>
        <taxon>Orchidaceae</taxon>
        <taxon>Epidendroideae</taxon>
        <taxon>Malaxideae</taxon>
        <taxon>Dendrobiinae</taxon>
        <taxon>Dendrobium</taxon>
    </lineage>
</organism>
<dbReference type="AlphaFoldDB" id="A0AAV7FYR2"/>
<evidence type="ECO:0000256" key="1">
    <source>
        <dbReference type="SAM" id="MobiDB-lite"/>
    </source>
</evidence>
<dbReference type="Proteomes" id="UP000775213">
    <property type="component" value="Unassembled WGS sequence"/>
</dbReference>
<protein>
    <submittedName>
        <fullName evidence="2">Uncharacterized protein</fullName>
    </submittedName>
</protein>
<keyword evidence="3" id="KW-1185">Reference proteome</keyword>
<evidence type="ECO:0000313" key="3">
    <source>
        <dbReference type="Proteomes" id="UP000775213"/>
    </source>
</evidence>
<evidence type="ECO:0000313" key="2">
    <source>
        <dbReference type="EMBL" id="KAH0448603.1"/>
    </source>
</evidence>
<name>A0AAV7FYR2_DENCH</name>
<dbReference type="EMBL" id="JAGFBR010000019">
    <property type="protein sequence ID" value="KAH0448603.1"/>
    <property type="molecule type" value="Genomic_DNA"/>
</dbReference>
<proteinExistence type="predicted"/>
<feature type="region of interest" description="Disordered" evidence="1">
    <location>
        <begin position="1"/>
        <end position="22"/>
    </location>
</feature>
<sequence>MRDQRRYLGVRQRGVPRRPRRREGTLEWSHCYARKGRSLLSPRREILAPLASVKCAPCEVVDLGEPRLSACATYTCKDYENTK</sequence>
<reference evidence="2 3" key="1">
    <citation type="journal article" date="2021" name="Hortic Res">
        <title>Chromosome-scale assembly of the Dendrobium chrysotoxum genome enhances the understanding of orchid evolution.</title>
        <authorList>
            <person name="Zhang Y."/>
            <person name="Zhang G.Q."/>
            <person name="Zhang D."/>
            <person name="Liu X.D."/>
            <person name="Xu X.Y."/>
            <person name="Sun W.H."/>
            <person name="Yu X."/>
            <person name="Zhu X."/>
            <person name="Wang Z.W."/>
            <person name="Zhao X."/>
            <person name="Zhong W.Y."/>
            <person name="Chen H."/>
            <person name="Yin W.L."/>
            <person name="Huang T."/>
            <person name="Niu S.C."/>
            <person name="Liu Z.J."/>
        </authorList>
    </citation>
    <scope>NUCLEOTIDE SEQUENCE [LARGE SCALE GENOMIC DNA]</scope>
    <source>
        <strain evidence="2">Lindl</strain>
    </source>
</reference>